<reference evidence="11" key="1">
    <citation type="submission" date="2018-05" db="EMBL/GenBank/DDBJ databases">
        <authorList>
            <person name="Lanie J.A."/>
            <person name="Ng W.-L."/>
            <person name="Kazmierczak K.M."/>
            <person name="Andrzejewski T.M."/>
            <person name="Davidsen T.M."/>
            <person name="Wayne K.J."/>
            <person name="Tettelin H."/>
            <person name="Glass J.I."/>
            <person name="Rusch D."/>
            <person name="Podicherti R."/>
            <person name="Tsui H.-C.T."/>
            <person name="Winkler M.E."/>
        </authorList>
    </citation>
    <scope>NUCLEOTIDE SEQUENCE</scope>
</reference>
<dbReference type="InterPro" id="IPR037123">
    <property type="entry name" value="PRibGlycinamide_synth_C_sf"/>
</dbReference>
<dbReference type="InterPro" id="IPR020562">
    <property type="entry name" value="PRibGlycinamide_synth_N"/>
</dbReference>
<dbReference type="GO" id="GO:0009113">
    <property type="term" value="P:purine nucleobase biosynthetic process"/>
    <property type="evidence" value="ECO:0007669"/>
    <property type="project" value="InterPro"/>
</dbReference>
<evidence type="ECO:0000256" key="8">
    <source>
        <dbReference type="ARBA" id="ARBA00042242"/>
    </source>
</evidence>
<dbReference type="SUPFAM" id="SSF56059">
    <property type="entry name" value="Glutathione synthetase ATP-binding domain-like"/>
    <property type="match status" value="1"/>
</dbReference>
<gene>
    <name evidence="11" type="ORF">METZ01_LOCUS120970</name>
</gene>
<dbReference type="SMART" id="SM01209">
    <property type="entry name" value="GARS_A"/>
    <property type="match status" value="1"/>
</dbReference>
<sequence length="412" mass="43924">MVLADDLEIGDLNSPDRVIDYAARQKIDLAVIGPEAPLAAGVADALRTESIPTVGPGRKLAQIETSKAFARNLLTRNGIPGCPRYRTFDTLDGVADWLDELGDGYVVKYDGLAGGKGVKVAGDHLHSHTEALDYCRELVTKGGCFVVEEKLIGEEFSLMSFCDGDTLYHMPAVQDHKRALDGDRGPNTGGMGSYSDATFTLPFLEHDDIRAARAINEATAVALREECSEPYRGFLYGGFIATTSGPKLIEYNARLGDPEALNVLEILQSDFVAICHSMATETLANCEVEFRPAATVCKYIVPEGYGAKPRLDCTLIINEEQLAASGASLYYAAVNQSPGGALETTSSRAVAVVGSGVTLAVAEAQCEAGIAAVNGRGLHVRHDIATPQLLEQRVAHMRGLRSGHKTPAVMAA</sequence>
<evidence type="ECO:0000256" key="9">
    <source>
        <dbReference type="ARBA" id="ARBA00042864"/>
    </source>
</evidence>
<evidence type="ECO:0000256" key="5">
    <source>
        <dbReference type="ARBA" id="ARBA00022755"/>
    </source>
</evidence>
<evidence type="ECO:0000256" key="6">
    <source>
        <dbReference type="ARBA" id="ARBA00022840"/>
    </source>
</evidence>
<dbReference type="Pfam" id="PF02843">
    <property type="entry name" value="GARS_C"/>
    <property type="match status" value="1"/>
</dbReference>
<evidence type="ECO:0000256" key="2">
    <source>
        <dbReference type="ARBA" id="ARBA00013255"/>
    </source>
</evidence>
<dbReference type="GO" id="GO:0046872">
    <property type="term" value="F:metal ion binding"/>
    <property type="evidence" value="ECO:0007669"/>
    <property type="project" value="InterPro"/>
</dbReference>
<dbReference type="SMART" id="SM01210">
    <property type="entry name" value="GARS_C"/>
    <property type="match status" value="1"/>
</dbReference>
<dbReference type="InterPro" id="IPR011054">
    <property type="entry name" value="Rudment_hybrid_motif"/>
</dbReference>
<evidence type="ECO:0000256" key="7">
    <source>
        <dbReference type="ARBA" id="ARBA00038345"/>
    </source>
</evidence>
<evidence type="ECO:0000259" key="10">
    <source>
        <dbReference type="PROSITE" id="PS50975"/>
    </source>
</evidence>
<evidence type="ECO:0000256" key="1">
    <source>
        <dbReference type="ARBA" id="ARBA00005174"/>
    </source>
</evidence>
<dbReference type="NCBIfam" id="TIGR00877">
    <property type="entry name" value="purD"/>
    <property type="match status" value="1"/>
</dbReference>
<dbReference type="SUPFAM" id="SSF52440">
    <property type="entry name" value="PreATP-grasp domain"/>
    <property type="match status" value="1"/>
</dbReference>
<dbReference type="Gene3D" id="3.30.470.20">
    <property type="entry name" value="ATP-grasp fold, B domain"/>
    <property type="match status" value="1"/>
</dbReference>
<proteinExistence type="inferred from homology"/>
<keyword evidence="6" id="KW-0067">ATP-binding</keyword>
<comment type="similarity">
    <text evidence="7">Belongs to the GARS family.</text>
</comment>
<name>A0A381XTJ2_9ZZZZ</name>
<protein>
    <recommendedName>
        <fullName evidence="2">phosphoribosylamine--glycine ligase</fullName>
        <ecNumber evidence="2">6.3.4.13</ecNumber>
    </recommendedName>
    <alternativeName>
        <fullName evidence="8">Glycinamide ribonucleotide synthetase</fullName>
    </alternativeName>
    <alternativeName>
        <fullName evidence="9">Phosphoribosylglycinamide synthetase</fullName>
    </alternativeName>
</protein>
<keyword evidence="4" id="KW-0547">Nucleotide-binding</keyword>
<dbReference type="Gene3D" id="3.40.50.20">
    <property type="match status" value="1"/>
</dbReference>
<dbReference type="InterPro" id="IPR011761">
    <property type="entry name" value="ATP-grasp"/>
</dbReference>
<accession>A0A381XTJ2</accession>
<dbReference type="InterPro" id="IPR020561">
    <property type="entry name" value="PRibGlycinamid_synth_ATP-grasp"/>
</dbReference>
<dbReference type="InterPro" id="IPR016185">
    <property type="entry name" value="PreATP-grasp_dom_sf"/>
</dbReference>
<dbReference type="InterPro" id="IPR020560">
    <property type="entry name" value="PRibGlycinamide_synth_C-dom"/>
</dbReference>
<comment type="pathway">
    <text evidence="1">Purine metabolism; IMP biosynthesis via de novo pathway; N(1)-(5-phospho-D-ribosyl)glycinamide from 5-phospho-alpha-D-ribose 1-diphosphate: step 2/2.</text>
</comment>
<dbReference type="InterPro" id="IPR013815">
    <property type="entry name" value="ATP_grasp_subdomain_1"/>
</dbReference>
<dbReference type="PROSITE" id="PS50975">
    <property type="entry name" value="ATP_GRASP"/>
    <property type="match status" value="1"/>
</dbReference>
<keyword evidence="3" id="KW-0436">Ligase</keyword>
<dbReference type="Gene3D" id="3.30.1490.20">
    <property type="entry name" value="ATP-grasp fold, A domain"/>
    <property type="match status" value="1"/>
</dbReference>
<dbReference type="PANTHER" id="PTHR43472">
    <property type="entry name" value="PHOSPHORIBOSYLAMINE--GLYCINE LIGASE"/>
    <property type="match status" value="1"/>
</dbReference>
<evidence type="ECO:0000256" key="3">
    <source>
        <dbReference type="ARBA" id="ARBA00022598"/>
    </source>
</evidence>
<dbReference type="Pfam" id="PF01071">
    <property type="entry name" value="GARS_A"/>
    <property type="match status" value="1"/>
</dbReference>
<dbReference type="GO" id="GO:0006189">
    <property type="term" value="P:'de novo' IMP biosynthetic process"/>
    <property type="evidence" value="ECO:0007669"/>
    <property type="project" value="UniProtKB-UniPathway"/>
</dbReference>
<dbReference type="AlphaFoldDB" id="A0A381XTJ2"/>
<dbReference type="SUPFAM" id="SSF51246">
    <property type="entry name" value="Rudiment single hybrid motif"/>
    <property type="match status" value="1"/>
</dbReference>
<feature type="domain" description="ATP-grasp" evidence="10">
    <location>
        <begin position="71"/>
        <end position="280"/>
    </location>
</feature>
<evidence type="ECO:0000256" key="4">
    <source>
        <dbReference type="ARBA" id="ARBA00022741"/>
    </source>
</evidence>
<evidence type="ECO:0000313" key="11">
    <source>
        <dbReference type="EMBL" id="SVA68116.1"/>
    </source>
</evidence>
<dbReference type="PANTHER" id="PTHR43472:SF1">
    <property type="entry name" value="PHOSPHORIBOSYLAMINE--GLYCINE LIGASE, CHLOROPLASTIC"/>
    <property type="match status" value="1"/>
</dbReference>
<keyword evidence="5" id="KW-0658">Purine biosynthesis</keyword>
<dbReference type="EMBL" id="UINC01016345">
    <property type="protein sequence ID" value="SVA68116.1"/>
    <property type="molecule type" value="Genomic_DNA"/>
</dbReference>
<dbReference type="Gene3D" id="3.90.600.10">
    <property type="entry name" value="Phosphoribosylglycinamide synthetase, C-terminal domain"/>
    <property type="match status" value="1"/>
</dbReference>
<dbReference type="Pfam" id="PF02844">
    <property type="entry name" value="GARS_N"/>
    <property type="match status" value="1"/>
</dbReference>
<dbReference type="UniPathway" id="UPA00074">
    <property type="reaction ID" value="UER00125"/>
</dbReference>
<dbReference type="GO" id="GO:0005524">
    <property type="term" value="F:ATP binding"/>
    <property type="evidence" value="ECO:0007669"/>
    <property type="project" value="UniProtKB-KW"/>
</dbReference>
<organism evidence="11">
    <name type="scientific">marine metagenome</name>
    <dbReference type="NCBI Taxonomy" id="408172"/>
    <lineage>
        <taxon>unclassified sequences</taxon>
        <taxon>metagenomes</taxon>
        <taxon>ecological metagenomes</taxon>
    </lineage>
</organism>
<dbReference type="InterPro" id="IPR000115">
    <property type="entry name" value="PRibGlycinamide_synth"/>
</dbReference>
<dbReference type="GO" id="GO:0004637">
    <property type="term" value="F:phosphoribosylamine-glycine ligase activity"/>
    <property type="evidence" value="ECO:0007669"/>
    <property type="project" value="UniProtKB-EC"/>
</dbReference>
<dbReference type="EC" id="6.3.4.13" evidence="2"/>